<evidence type="ECO:0000313" key="1">
    <source>
        <dbReference type="EMBL" id="KAH8038465.1"/>
    </source>
</evidence>
<accession>A0A9J6EW24</accession>
<evidence type="ECO:0000313" key="2">
    <source>
        <dbReference type="Proteomes" id="UP000821866"/>
    </source>
</evidence>
<comment type="caution">
    <text evidence="1">The sequence shown here is derived from an EMBL/GenBank/DDBJ whole genome shotgun (WGS) entry which is preliminary data.</text>
</comment>
<reference evidence="1" key="2">
    <citation type="submission" date="2021-09" db="EMBL/GenBank/DDBJ databases">
        <authorList>
            <person name="Jia N."/>
            <person name="Wang J."/>
            <person name="Shi W."/>
            <person name="Du L."/>
            <person name="Sun Y."/>
            <person name="Zhan W."/>
            <person name="Jiang J."/>
            <person name="Wang Q."/>
            <person name="Zhang B."/>
            <person name="Ji P."/>
            <person name="Sakyi L.B."/>
            <person name="Cui X."/>
            <person name="Yuan T."/>
            <person name="Jiang B."/>
            <person name="Yang W."/>
            <person name="Lam T.T.-Y."/>
            <person name="Chang Q."/>
            <person name="Ding S."/>
            <person name="Wang X."/>
            <person name="Zhu J."/>
            <person name="Ruan X."/>
            <person name="Zhao L."/>
            <person name="Wei J."/>
            <person name="Que T."/>
            <person name="Du C."/>
            <person name="Cheng J."/>
            <person name="Dai P."/>
            <person name="Han X."/>
            <person name="Huang E."/>
            <person name="Gao Y."/>
            <person name="Liu J."/>
            <person name="Shao H."/>
            <person name="Ye R."/>
            <person name="Li L."/>
            <person name="Wei W."/>
            <person name="Wang X."/>
            <person name="Wang C."/>
            <person name="Huo Q."/>
            <person name="Li W."/>
            <person name="Guo W."/>
            <person name="Chen H."/>
            <person name="Chen S."/>
            <person name="Zhou L."/>
            <person name="Zhou L."/>
            <person name="Ni X."/>
            <person name="Tian J."/>
            <person name="Zhou Y."/>
            <person name="Sheng Y."/>
            <person name="Liu T."/>
            <person name="Pan Y."/>
            <person name="Xia L."/>
            <person name="Li J."/>
            <person name="Zhao F."/>
            <person name="Cao W."/>
        </authorList>
    </citation>
    <scope>NUCLEOTIDE SEQUENCE</scope>
    <source>
        <strain evidence="1">Rmic-2018</strain>
        <tissue evidence="1">Larvae</tissue>
    </source>
</reference>
<proteinExistence type="predicted"/>
<keyword evidence="2" id="KW-1185">Reference proteome</keyword>
<reference evidence="1" key="1">
    <citation type="journal article" date="2020" name="Cell">
        <title>Large-Scale Comparative Analyses of Tick Genomes Elucidate Their Genetic Diversity and Vector Capacities.</title>
        <authorList>
            <consortium name="Tick Genome and Microbiome Consortium (TIGMIC)"/>
            <person name="Jia N."/>
            <person name="Wang J."/>
            <person name="Shi W."/>
            <person name="Du L."/>
            <person name="Sun Y."/>
            <person name="Zhan W."/>
            <person name="Jiang J.F."/>
            <person name="Wang Q."/>
            <person name="Zhang B."/>
            <person name="Ji P."/>
            <person name="Bell-Sakyi L."/>
            <person name="Cui X.M."/>
            <person name="Yuan T.T."/>
            <person name="Jiang B.G."/>
            <person name="Yang W.F."/>
            <person name="Lam T.T."/>
            <person name="Chang Q.C."/>
            <person name="Ding S.J."/>
            <person name="Wang X.J."/>
            <person name="Zhu J.G."/>
            <person name="Ruan X.D."/>
            <person name="Zhao L."/>
            <person name="Wei J.T."/>
            <person name="Ye R.Z."/>
            <person name="Que T.C."/>
            <person name="Du C.H."/>
            <person name="Zhou Y.H."/>
            <person name="Cheng J.X."/>
            <person name="Dai P.F."/>
            <person name="Guo W.B."/>
            <person name="Han X.H."/>
            <person name="Huang E.J."/>
            <person name="Li L.F."/>
            <person name="Wei W."/>
            <person name="Gao Y.C."/>
            <person name="Liu J.Z."/>
            <person name="Shao H.Z."/>
            <person name="Wang X."/>
            <person name="Wang C.C."/>
            <person name="Yang T.C."/>
            <person name="Huo Q.B."/>
            <person name="Li W."/>
            <person name="Chen H.Y."/>
            <person name="Chen S.E."/>
            <person name="Zhou L.G."/>
            <person name="Ni X.B."/>
            <person name="Tian J.H."/>
            <person name="Sheng Y."/>
            <person name="Liu T."/>
            <person name="Pan Y.S."/>
            <person name="Xia L.Y."/>
            <person name="Li J."/>
            <person name="Zhao F."/>
            <person name="Cao W.C."/>
        </authorList>
    </citation>
    <scope>NUCLEOTIDE SEQUENCE</scope>
    <source>
        <strain evidence="1">Rmic-2018</strain>
    </source>
</reference>
<gene>
    <name evidence="1" type="ORF">HPB51_001638</name>
</gene>
<dbReference type="Proteomes" id="UP000821866">
    <property type="component" value="Chromosome 1"/>
</dbReference>
<protein>
    <submittedName>
        <fullName evidence="1">Uncharacterized protein</fullName>
    </submittedName>
</protein>
<sequence length="186" mass="20323">MSKFQGLSVLFDVAWQSGDPLANVVALLGLSDNIDFGRFTRDDQEGAETAFAEIRPTTESVTHCAPTSRDVNREAPPQAVPTCAATVGESAGNSLPSSEVLLQSTLSLMQSLASALPNTVQAPVQTVRPHVKVDINTCTGYHVCKSANEYLDQMLYCRRRRGFLMPNFLSVWSRCRSRSKRLNGSD</sequence>
<dbReference type="EMBL" id="JABSTU010000001">
    <property type="protein sequence ID" value="KAH8038465.1"/>
    <property type="molecule type" value="Genomic_DNA"/>
</dbReference>
<organism evidence="1 2">
    <name type="scientific">Rhipicephalus microplus</name>
    <name type="common">Cattle tick</name>
    <name type="synonym">Boophilus microplus</name>
    <dbReference type="NCBI Taxonomy" id="6941"/>
    <lineage>
        <taxon>Eukaryota</taxon>
        <taxon>Metazoa</taxon>
        <taxon>Ecdysozoa</taxon>
        <taxon>Arthropoda</taxon>
        <taxon>Chelicerata</taxon>
        <taxon>Arachnida</taxon>
        <taxon>Acari</taxon>
        <taxon>Parasitiformes</taxon>
        <taxon>Ixodida</taxon>
        <taxon>Ixodoidea</taxon>
        <taxon>Ixodidae</taxon>
        <taxon>Rhipicephalinae</taxon>
        <taxon>Rhipicephalus</taxon>
        <taxon>Boophilus</taxon>
    </lineage>
</organism>
<dbReference type="AlphaFoldDB" id="A0A9J6EW24"/>
<name>A0A9J6EW24_RHIMP</name>